<dbReference type="InterPro" id="IPR010080">
    <property type="entry name" value="Thioester_reductase-like_dom"/>
</dbReference>
<dbReference type="SMART" id="SM00823">
    <property type="entry name" value="PKS_PP"/>
    <property type="match status" value="1"/>
</dbReference>
<dbReference type="EC" id="1.2.1.31" evidence="6"/>
<dbReference type="InterPro" id="IPR014397">
    <property type="entry name" value="Lys2"/>
</dbReference>
<dbReference type="CDD" id="cd05235">
    <property type="entry name" value="SDR_e1"/>
    <property type="match status" value="1"/>
</dbReference>
<dbReference type="OrthoDB" id="329835at2759"/>
<comment type="caution">
    <text evidence="19">The sequence shown here is derived from an EMBL/GenBank/DDBJ whole genome shotgun (WGS) entry which is preliminary data.</text>
</comment>
<dbReference type="InterPro" id="IPR045851">
    <property type="entry name" value="AMP-bd_C_sf"/>
</dbReference>
<dbReference type="SUPFAM" id="SSF56801">
    <property type="entry name" value="Acetyl-CoA synthetase-like"/>
    <property type="match status" value="1"/>
</dbReference>
<dbReference type="Gene3D" id="3.40.50.720">
    <property type="entry name" value="NAD(P)-binding Rossmann-like Domain"/>
    <property type="match status" value="1"/>
</dbReference>
<dbReference type="GO" id="GO:0009085">
    <property type="term" value="P:lysine biosynthetic process"/>
    <property type="evidence" value="ECO:0007669"/>
    <property type="project" value="UniProtKB-KW"/>
</dbReference>
<comment type="catalytic activity">
    <reaction evidence="16">
        <text>(S)-2-amino-6-oxohexanoate + NAD(+) + H2O = L-2-aminoadipate + NADH + 2 H(+)</text>
        <dbReference type="Rhea" id="RHEA:12308"/>
        <dbReference type="ChEBI" id="CHEBI:15377"/>
        <dbReference type="ChEBI" id="CHEBI:15378"/>
        <dbReference type="ChEBI" id="CHEBI:57540"/>
        <dbReference type="ChEBI" id="CHEBI:57945"/>
        <dbReference type="ChEBI" id="CHEBI:58321"/>
        <dbReference type="ChEBI" id="CHEBI:58672"/>
        <dbReference type="EC" id="1.2.1.31"/>
    </reaction>
</comment>
<comment type="catalytic activity">
    <reaction evidence="15">
        <text>(S)-2-amino-6-oxohexanoate + AMP + diphosphate + NADP(+) = L-2-aminoadipate + ATP + NADPH + H(+)</text>
        <dbReference type="Rhea" id="RHEA:46936"/>
        <dbReference type="ChEBI" id="CHEBI:15378"/>
        <dbReference type="ChEBI" id="CHEBI:30616"/>
        <dbReference type="ChEBI" id="CHEBI:33019"/>
        <dbReference type="ChEBI" id="CHEBI:57783"/>
        <dbReference type="ChEBI" id="CHEBI:58321"/>
        <dbReference type="ChEBI" id="CHEBI:58349"/>
        <dbReference type="ChEBI" id="CHEBI:58672"/>
        <dbReference type="ChEBI" id="CHEBI:456215"/>
        <dbReference type="EC" id="1.2.1.95"/>
    </reaction>
</comment>
<evidence type="ECO:0000256" key="7">
    <source>
        <dbReference type="ARBA" id="ARBA00022450"/>
    </source>
</evidence>
<dbReference type="InterPro" id="IPR006162">
    <property type="entry name" value="Ppantetheine_attach_site"/>
</dbReference>
<dbReference type="InterPro" id="IPR036736">
    <property type="entry name" value="ACP-like_sf"/>
</dbReference>
<dbReference type="PIRSF" id="PIRSF001617">
    <property type="entry name" value="Alpha-AR"/>
    <property type="match status" value="1"/>
</dbReference>
<evidence type="ECO:0000256" key="4">
    <source>
        <dbReference type="ARBA" id="ARBA00006432"/>
    </source>
</evidence>
<dbReference type="InterPro" id="IPR020845">
    <property type="entry name" value="AMP-binding_CS"/>
</dbReference>
<evidence type="ECO:0000256" key="9">
    <source>
        <dbReference type="ARBA" id="ARBA00022605"/>
    </source>
</evidence>
<dbReference type="InterPro" id="IPR013120">
    <property type="entry name" value="FAR_NAD-bd"/>
</dbReference>
<feature type="domain" description="Carrier" evidence="18">
    <location>
        <begin position="942"/>
        <end position="1019"/>
    </location>
</feature>
<evidence type="ECO:0000259" key="18">
    <source>
        <dbReference type="PROSITE" id="PS50075"/>
    </source>
</evidence>
<dbReference type="PROSITE" id="PS50075">
    <property type="entry name" value="CARRIER"/>
    <property type="match status" value="1"/>
</dbReference>
<evidence type="ECO:0000256" key="13">
    <source>
        <dbReference type="ARBA" id="ARBA00031335"/>
    </source>
</evidence>
<dbReference type="SUPFAM" id="SSF51735">
    <property type="entry name" value="NAD(P)-binding Rossmann-fold domains"/>
    <property type="match status" value="1"/>
</dbReference>
<dbReference type="InterPro" id="IPR009081">
    <property type="entry name" value="PP-bd_ACP"/>
</dbReference>
<dbReference type="Gene3D" id="3.40.50.12780">
    <property type="entry name" value="N-terminal domain of ligase-like"/>
    <property type="match status" value="1"/>
</dbReference>
<evidence type="ECO:0000256" key="1">
    <source>
        <dbReference type="ARBA" id="ARBA00001957"/>
    </source>
</evidence>
<dbReference type="SUPFAM" id="SSF52777">
    <property type="entry name" value="CoA-dependent acyltransferases"/>
    <property type="match status" value="1"/>
</dbReference>
<protein>
    <recommendedName>
        <fullName evidence="14">Alpha-aminoadipate reductase</fullName>
        <ecNumber evidence="6">1.2.1.31</ecNumber>
        <ecNumber evidence="5">1.2.1.95</ecNumber>
    </recommendedName>
    <alternativeName>
        <fullName evidence="13">L-aminoadipate-semialdehyde dehydrogenase</fullName>
    </alternativeName>
</protein>
<evidence type="ECO:0000313" key="19">
    <source>
        <dbReference type="EMBL" id="KAF9986546.1"/>
    </source>
</evidence>
<keyword evidence="20" id="KW-1185">Reference proteome</keyword>
<comment type="pathway">
    <text evidence="3">Amino-acid biosynthesis; L-lysine biosynthesis via AAA pathway; L-lysine from L-alpha-aminoadipate (fungal route): step 1/3.</text>
</comment>
<comment type="similarity">
    <text evidence="4">Belongs to the ATP-dependent AMP-binding enzyme family.</text>
</comment>
<evidence type="ECO:0000256" key="17">
    <source>
        <dbReference type="ARBA" id="ARBA00049537"/>
    </source>
</evidence>
<evidence type="ECO:0000256" key="8">
    <source>
        <dbReference type="ARBA" id="ARBA00022553"/>
    </source>
</evidence>
<reference evidence="19" key="1">
    <citation type="journal article" date="2020" name="Fungal Divers.">
        <title>Resolving the Mortierellaceae phylogeny through synthesis of multi-gene phylogenetics and phylogenomics.</title>
        <authorList>
            <person name="Vandepol N."/>
            <person name="Liber J."/>
            <person name="Desiro A."/>
            <person name="Na H."/>
            <person name="Kennedy M."/>
            <person name="Barry K."/>
            <person name="Grigoriev I.V."/>
            <person name="Miller A.N."/>
            <person name="O'Donnell K."/>
            <person name="Stajich J.E."/>
            <person name="Bonito G."/>
        </authorList>
    </citation>
    <scope>NUCLEOTIDE SEQUENCE</scope>
    <source>
        <strain evidence="19">MES-2147</strain>
    </source>
</reference>
<dbReference type="GO" id="GO:0031177">
    <property type="term" value="F:phosphopantetheine binding"/>
    <property type="evidence" value="ECO:0007669"/>
    <property type="project" value="InterPro"/>
</dbReference>
<proteinExistence type="inferred from homology"/>
<evidence type="ECO:0000256" key="16">
    <source>
        <dbReference type="ARBA" id="ARBA00048414"/>
    </source>
</evidence>
<dbReference type="EMBL" id="JAAAHW010003225">
    <property type="protein sequence ID" value="KAF9986546.1"/>
    <property type="molecule type" value="Genomic_DNA"/>
</dbReference>
<dbReference type="Proteomes" id="UP000749646">
    <property type="component" value="Unassembled WGS sequence"/>
</dbReference>
<dbReference type="InterPro" id="IPR000873">
    <property type="entry name" value="AMP-dep_synth/lig_dom"/>
</dbReference>
<comment type="cofactor">
    <cofactor evidence="1">
        <name>pantetheine 4'-phosphate</name>
        <dbReference type="ChEBI" id="CHEBI:47942"/>
    </cofactor>
</comment>
<evidence type="ECO:0000256" key="15">
    <source>
        <dbReference type="ARBA" id="ARBA00048260"/>
    </source>
</evidence>
<evidence type="ECO:0000256" key="2">
    <source>
        <dbReference type="ARBA" id="ARBA00003499"/>
    </source>
</evidence>
<keyword evidence="11" id="KW-0560">Oxidoreductase</keyword>
<dbReference type="InterPro" id="IPR042099">
    <property type="entry name" value="ANL_N_sf"/>
</dbReference>
<dbReference type="Gene3D" id="1.10.1200.10">
    <property type="entry name" value="ACP-like"/>
    <property type="match status" value="1"/>
</dbReference>
<keyword evidence="9" id="KW-0028">Amino-acid biosynthesis</keyword>
<dbReference type="Pfam" id="PF07993">
    <property type="entry name" value="NAD_binding_4"/>
    <property type="match status" value="1"/>
</dbReference>
<dbReference type="InterPro" id="IPR010071">
    <property type="entry name" value="AA_adenyl_dom"/>
</dbReference>
<dbReference type="GO" id="GO:0004043">
    <property type="term" value="F:L-aminoadipate-semialdehyde dehydrogenase [NAD(P)+] activity"/>
    <property type="evidence" value="ECO:0007669"/>
    <property type="project" value="UniProtKB-EC"/>
</dbReference>
<dbReference type="Pfam" id="PF00550">
    <property type="entry name" value="PP-binding"/>
    <property type="match status" value="1"/>
</dbReference>
<dbReference type="InterPro" id="IPR020806">
    <property type="entry name" value="PKS_PP-bd"/>
</dbReference>
<dbReference type="Pfam" id="PF00501">
    <property type="entry name" value="AMP-binding"/>
    <property type="match status" value="1"/>
</dbReference>
<keyword evidence="8" id="KW-0597">Phosphoprotein</keyword>
<evidence type="ECO:0000256" key="5">
    <source>
        <dbReference type="ARBA" id="ARBA00012913"/>
    </source>
</evidence>
<comment type="function">
    <text evidence="2">Catalyzes the activation of alpha-aminoadipate by ATP-dependent adenylation and the reduction of activated alpha-aminoadipate by NADPH. The activated alpha-aminoadipate is bound to the phosphopantheinyl group of the enzyme itself before it is reduced to (S)-2-amino-6-oxohexanoate.</text>
</comment>
<dbReference type="PANTHER" id="PTHR44845">
    <property type="entry name" value="CARRIER DOMAIN-CONTAINING PROTEIN"/>
    <property type="match status" value="1"/>
</dbReference>
<accession>A0A9P6SPM4</accession>
<keyword evidence="10" id="KW-0521">NADP</keyword>
<dbReference type="Pfam" id="PF00668">
    <property type="entry name" value="Condensation"/>
    <property type="match status" value="1"/>
</dbReference>
<dbReference type="PROSITE" id="PS00012">
    <property type="entry name" value="PHOSPHOPANTETHEINE"/>
    <property type="match status" value="1"/>
</dbReference>
<evidence type="ECO:0000256" key="10">
    <source>
        <dbReference type="ARBA" id="ARBA00022857"/>
    </source>
</evidence>
<evidence type="ECO:0000313" key="20">
    <source>
        <dbReference type="Proteomes" id="UP000749646"/>
    </source>
</evidence>
<evidence type="ECO:0000256" key="3">
    <source>
        <dbReference type="ARBA" id="ARBA00004827"/>
    </source>
</evidence>
<dbReference type="InterPro" id="IPR001242">
    <property type="entry name" value="Condensation_dom"/>
</dbReference>
<name>A0A9P6SPM4_9FUNG</name>
<sequence length="1486" mass="163590">MPPAATIVLPVQGSIANEQQNPAALKDRLARWKTRLHALTEIQLPTDYPRPIPLQVVEAVHSLHLPEQTSLALLQATMAINRSAGPASYSASASVNASRTGSGSQAPISSAASSQASPFTILLAAFAILLHRYTGDEDLSIGSSSETRNPVVLRLGVSPSQTFREVVEQTRIAERDAANDEVPFATLLAHMFPSGTANATGSNAHQTTPSLFRVRFFNELDRPSDQVLNSTSTTTDLTITVISHANSSLRFGLLPEIELKVSYNQVLFSMKRVQHILDQLEQVLEIAGPSPNILVSDIGIVTPICREILPDPSANLRWANWLGPIHDIFARNAKQFPERECVFESTDILSEDGSGRVMGQRKHIYTFGQLHEASNLVAHGLVKGGIQSQDVVMVYAYRGVDLVIAVMGVLKAGATFSVIDPAYPANRQKIYLSVARPRGLIVLAHAGTLDASVRAYIEEGQDFKVACEIPGLRITHDGKVMGGQTSQNVDVLDAVRSLASQDVGVVVGPDSVGTLSFTSGSTGIPKGVRGRHFSLTHYYTWMQQEFGLSDQDRFTMLSGIAHDPIQRDIFTPLFLGAQLHIPTTEDIGIPGQLAIWMQSSAVTVTHLTPAMGQLLTSHAQNPVPSLKNAFFVGDILTKRDVHRLQKIAVNCRTINMYGTTETQRAVSYYSIPSVASEPLFLSSEKDVMPAGRGMLNVQLLVINRVSRRLCGVGEVGEIYVRAGGLAEGYLRLEESTQEKFLSNWLGQDLAPPSSEETSGKPEWGGHWRGRRDRLYRTGDLGRYRPDGNVECSGRADDQVKIRGFRIELGEIDTHLSQHPLVRENVTLVRRDKNEEQTLVSYFIPMAPSEDEIFMSSADEADDGSSQHKRRYRRLIRDIRERLKAKLPAYSIPSVFVPLSRMPLTPNGKVDKNALPFPDTPQFNFNAPVANSAATGATDAPSAGMSPNQIAIHNIWKQLLPSSPTWIPLTENFFDLGGHSILATRLIFEVRRGCCVDVPLNLVFREPTIGGMAKEVDRVSMDTLQLDVNKPQDEESIKAADDDENEYDYSGDFEVLCQSEIQTQYPRVERPDPVDYQTFFLTGATGFLGAFILRNLLAENLTARVICLVRASTPEKALDRVRSCGELHLIWNEEWVTSGRLSVVMGDLALDQFGLSSETWEMCCRKVDVIVHNGALVHWVYPYPKLRAANVLGTLQGLKMASTFHAKPFHFVSSTSVLDTAHYGELSDAFADTNHRGVRETDDLEGARRGLRSGYGQSKWVAEKLVMAANANGLPATIIRPGYVLGHTRSGVTNTDDFIWRLIKGCIELGSVPNMNNAVNLCPVDYVAQCVTSVATTPGSEEPMVYHVTHPIAPPFRFNDFFELLVKYGYEVQTTEYIAWRTSLMEYTLKSQDSALYPLLHLVMDDLPTATKSPELNDAHSQKVVVQGAASNGGFNSTPRMDAEQIGVYLAYLVKVGFLDRPTRSEEGVLALPEVKESVRIIERSRG</sequence>
<evidence type="ECO:0000256" key="6">
    <source>
        <dbReference type="ARBA" id="ARBA00013073"/>
    </source>
</evidence>
<evidence type="ECO:0000256" key="14">
    <source>
        <dbReference type="ARBA" id="ARBA00032195"/>
    </source>
</evidence>
<gene>
    <name evidence="19" type="primary">LYS2</name>
    <name evidence="19" type="ORF">BGZ65_007271</name>
</gene>
<dbReference type="PROSITE" id="PS00455">
    <property type="entry name" value="AMP_BINDING"/>
    <property type="match status" value="1"/>
</dbReference>
<dbReference type="PANTHER" id="PTHR44845:SF1">
    <property type="entry name" value="L-2-AMINOADIPATE REDUCTASE"/>
    <property type="match status" value="1"/>
</dbReference>
<keyword evidence="7" id="KW-0596">Phosphopantetheine</keyword>
<comment type="catalytic activity">
    <reaction evidence="17">
        <text>(S)-2-amino-6-oxohexanoate + NADP(+) + H2O = L-2-aminoadipate + NADPH + 2 H(+)</text>
        <dbReference type="Rhea" id="RHEA:12304"/>
        <dbReference type="ChEBI" id="CHEBI:15377"/>
        <dbReference type="ChEBI" id="CHEBI:15378"/>
        <dbReference type="ChEBI" id="CHEBI:57783"/>
        <dbReference type="ChEBI" id="CHEBI:58321"/>
        <dbReference type="ChEBI" id="CHEBI:58349"/>
        <dbReference type="ChEBI" id="CHEBI:58672"/>
        <dbReference type="EC" id="1.2.1.31"/>
    </reaction>
</comment>
<dbReference type="InterPro" id="IPR036291">
    <property type="entry name" value="NAD(P)-bd_dom_sf"/>
</dbReference>
<dbReference type="NCBIfam" id="TIGR01733">
    <property type="entry name" value="AA-adenyl-dom"/>
    <property type="match status" value="1"/>
</dbReference>
<keyword evidence="12" id="KW-0457">Lysine biosynthesis</keyword>
<dbReference type="EC" id="1.2.1.95" evidence="5"/>
<evidence type="ECO:0000256" key="12">
    <source>
        <dbReference type="ARBA" id="ARBA00023154"/>
    </source>
</evidence>
<dbReference type="NCBIfam" id="TIGR03443">
    <property type="entry name" value="alpha_am_amid"/>
    <property type="match status" value="1"/>
</dbReference>
<dbReference type="NCBIfam" id="TIGR01746">
    <property type="entry name" value="Thioester-redct"/>
    <property type="match status" value="1"/>
</dbReference>
<organism evidence="19 20">
    <name type="scientific">Modicella reniformis</name>
    <dbReference type="NCBI Taxonomy" id="1440133"/>
    <lineage>
        <taxon>Eukaryota</taxon>
        <taxon>Fungi</taxon>
        <taxon>Fungi incertae sedis</taxon>
        <taxon>Mucoromycota</taxon>
        <taxon>Mortierellomycotina</taxon>
        <taxon>Mortierellomycetes</taxon>
        <taxon>Mortierellales</taxon>
        <taxon>Mortierellaceae</taxon>
        <taxon>Modicella</taxon>
    </lineage>
</organism>
<evidence type="ECO:0000256" key="11">
    <source>
        <dbReference type="ARBA" id="ARBA00023002"/>
    </source>
</evidence>
<dbReference type="SUPFAM" id="SSF47336">
    <property type="entry name" value="ACP-like"/>
    <property type="match status" value="1"/>
</dbReference>
<dbReference type="Gene3D" id="3.30.559.30">
    <property type="entry name" value="Nonribosomal peptide synthetase, condensation domain"/>
    <property type="match status" value="1"/>
</dbReference>
<dbReference type="Gene3D" id="3.30.300.30">
    <property type="match status" value="1"/>
</dbReference>